<protein>
    <submittedName>
        <fullName evidence="1">Uncharacterized protein</fullName>
    </submittedName>
</protein>
<dbReference type="Proteomes" id="UP000032452">
    <property type="component" value="Unassembled WGS sequence"/>
</dbReference>
<dbReference type="EMBL" id="JYON01000006">
    <property type="protein sequence ID" value="KJH72382.1"/>
    <property type="molecule type" value="Genomic_DNA"/>
</dbReference>
<dbReference type="AlphaFoldDB" id="A0A0D8ZVG4"/>
<comment type="caution">
    <text evidence="1">The sequence shown here is derived from an EMBL/GenBank/DDBJ whole genome shotgun (WGS) entry which is preliminary data.</text>
</comment>
<keyword evidence="2" id="KW-1185">Reference proteome</keyword>
<dbReference type="InterPro" id="IPR045589">
    <property type="entry name" value="DUF6464"/>
</dbReference>
<dbReference type="RefSeq" id="WP_045054154.1">
    <property type="nucleotide sequence ID" value="NZ_CAWMDP010000038.1"/>
</dbReference>
<reference evidence="1 2" key="1">
    <citation type="submission" date="2015-02" db="EMBL/GenBank/DDBJ databases">
        <title>Draft genome of a novel marine cyanobacterium (Chroococcales) isolated from South Atlantic Ocean.</title>
        <authorList>
            <person name="Rigonato J."/>
            <person name="Alvarenga D.O."/>
            <person name="Branco L.H."/>
            <person name="Varani A.M."/>
            <person name="Brandini F.P."/>
            <person name="Fiore M.F."/>
        </authorList>
    </citation>
    <scope>NUCLEOTIDE SEQUENCE [LARGE SCALE GENOMIC DNA]</scope>
    <source>
        <strain evidence="1 2">CENA595</strain>
    </source>
</reference>
<evidence type="ECO:0000313" key="2">
    <source>
        <dbReference type="Proteomes" id="UP000032452"/>
    </source>
</evidence>
<evidence type="ECO:0000313" key="1">
    <source>
        <dbReference type="EMBL" id="KJH72382.1"/>
    </source>
</evidence>
<accession>A0A0D8ZVG4</accession>
<proteinExistence type="predicted"/>
<dbReference type="PATRIC" id="fig|1618023.3.peg.3296"/>
<name>A0A0D8ZVG4_9CYAN</name>
<dbReference type="OrthoDB" id="515679at2"/>
<sequence>MLKALLIFALGLMPPLLSVWMMRSKAARTQNRLRAASNSPNNIRIQTNSTIPERYYLEGVGYLIGDISCKFNARSGYLRCAVNPQGPCANCRYYEQTK</sequence>
<gene>
    <name evidence="1" type="ORF">UH38_08045</name>
</gene>
<dbReference type="STRING" id="1618023.UH38_08045"/>
<organism evidence="1 2">
    <name type="scientific">Aliterella atlantica CENA595</name>
    <dbReference type="NCBI Taxonomy" id="1618023"/>
    <lineage>
        <taxon>Bacteria</taxon>
        <taxon>Bacillati</taxon>
        <taxon>Cyanobacteriota</taxon>
        <taxon>Cyanophyceae</taxon>
        <taxon>Chroococcidiopsidales</taxon>
        <taxon>Aliterellaceae</taxon>
        <taxon>Aliterella</taxon>
    </lineage>
</organism>
<dbReference type="Pfam" id="PF20065">
    <property type="entry name" value="DUF6464"/>
    <property type="match status" value="1"/>
</dbReference>